<dbReference type="InterPro" id="IPR018527">
    <property type="entry name" value="Rubredoxin_Fe_BS"/>
</dbReference>
<keyword evidence="3 6" id="KW-0479">Metal-binding</keyword>
<dbReference type="InterPro" id="IPR024935">
    <property type="entry name" value="Rubredoxin_dom"/>
</dbReference>
<dbReference type="PANTHER" id="PTHR47627:SF1">
    <property type="entry name" value="RUBREDOXIN-1-RELATED"/>
    <property type="match status" value="1"/>
</dbReference>
<dbReference type="Gene3D" id="2.20.28.10">
    <property type="match status" value="1"/>
</dbReference>
<evidence type="ECO:0000256" key="2">
    <source>
        <dbReference type="ARBA" id="ARBA00022448"/>
    </source>
</evidence>
<dbReference type="Proteomes" id="UP000294257">
    <property type="component" value="Unassembled WGS sequence"/>
</dbReference>
<dbReference type="InterPro" id="IPR050526">
    <property type="entry name" value="Rubredoxin_ET"/>
</dbReference>
<keyword evidence="5 6" id="KW-0408">Iron</keyword>
<comment type="caution">
    <text evidence="8">The sequence shown here is derived from an EMBL/GenBank/DDBJ whole genome shotgun (WGS) entry which is preliminary data.</text>
</comment>
<evidence type="ECO:0000256" key="3">
    <source>
        <dbReference type="ARBA" id="ARBA00022723"/>
    </source>
</evidence>
<evidence type="ECO:0000256" key="6">
    <source>
        <dbReference type="RuleBase" id="RU003820"/>
    </source>
</evidence>
<comment type="similarity">
    <text evidence="6">Belongs to the rubredoxin family.</text>
</comment>
<comment type="function">
    <text evidence="1">Involved in the hydrocarbon hydroxylating system, which transfers electrons from NADH to rubredoxin reductase and then through rubredoxin to alkane 1 monooxygenase.</text>
</comment>
<organism evidence="8 9">
    <name type="scientific">Herbihabitans rhizosphaerae</name>
    <dbReference type="NCBI Taxonomy" id="1872711"/>
    <lineage>
        <taxon>Bacteria</taxon>
        <taxon>Bacillati</taxon>
        <taxon>Actinomycetota</taxon>
        <taxon>Actinomycetes</taxon>
        <taxon>Pseudonocardiales</taxon>
        <taxon>Pseudonocardiaceae</taxon>
        <taxon>Herbihabitans</taxon>
    </lineage>
</organism>
<protein>
    <recommendedName>
        <fullName evidence="6">Rubredoxin</fullName>
    </recommendedName>
</protein>
<reference evidence="8 9" key="1">
    <citation type="submission" date="2019-02" db="EMBL/GenBank/DDBJ databases">
        <title>Genomic Encyclopedia of Type Strains, Phase IV (KMG-IV): sequencing the most valuable type-strain genomes for metagenomic binning, comparative biology and taxonomic classification.</title>
        <authorList>
            <person name="Goeker M."/>
        </authorList>
    </citation>
    <scope>NUCLEOTIDE SEQUENCE [LARGE SCALE GENOMIC DNA]</scope>
    <source>
        <strain evidence="8 9">DSM 101727</strain>
    </source>
</reference>
<dbReference type="PROSITE" id="PS00202">
    <property type="entry name" value="RUBREDOXIN"/>
    <property type="match status" value="1"/>
</dbReference>
<proteinExistence type="inferred from homology"/>
<dbReference type="PRINTS" id="PR00163">
    <property type="entry name" value="RUBREDOXIN"/>
</dbReference>
<sequence>MSGYRCPVCEYVFDEREGDPREGFPAGTAWADVPDDWCCPDCGVREKIDFEPMEVSR</sequence>
<dbReference type="OrthoDB" id="9800607at2"/>
<comment type="cofactor">
    <cofactor evidence="6">
        <name>Fe(3+)</name>
        <dbReference type="ChEBI" id="CHEBI:29034"/>
    </cofactor>
</comment>
<dbReference type="Pfam" id="PF00301">
    <property type="entry name" value="Rubredoxin"/>
    <property type="match status" value="1"/>
</dbReference>
<dbReference type="AlphaFoldDB" id="A0A4Q7KIU3"/>
<accession>A0A4Q7KIU3</accession>
<dbReference type="FunFam" id="2.20.28.10:FF:000001">
    <property type="entry name" value="Rubredoxin"/>
    <property type="match status" value="1"/>
</dbReference>
<dbReference type="CDD" id="cd00730">
    <property type="entry name" value="rubredoxin"/>
    <property type="match status" value="1"/>
</dbReference>
<dbReference type="GO" id="GO:0043448">
    <property type="term" value="P:alkane catabolic process"/>
    <property type="evidence" value="ECO:0007669"/>
    <property type="project" value="TreeGrafter"/>
</dbReference>
<dbReference type="EMBL" id="SGWQ01000007">
    <property type="protein sequence ID" value="RZS36459.1"/>
    <property type="molecule type" value="Genomic_DNA"/>
</dbReference>
<evidence type="ECO:0000259" key="7">
    <source>
        <dbReference type="PROSITE" id="PS50903"/>
    </source>
</evidence>
<evidence type="ECO:0000256" key="1">
    <source>
        <dbReference type="ARBA" id="ARBA00002792"/>
    </source>
</evidence>
<keyword evidence="9" id="KW-1185">Reference proteome</keyword>
<dbReference type="RefSeq" id="WP_130345952.1">
    <property type="nucleotide sequence ID" value="NZ_SGWQ01000007.1"/>
</dbReference>
<evidence type="ECO:0000313" key="8">
    <source>
        <dbReference type="EMBL" id="RZS36459.1"/>
    </source>
</evidence>
<feature type="domain" description="Rubredoxin-like" evidence="7">
    <location>
        <begin position="1"/>
        <end position="53"/>
    </location>
</feature>
<dbReference type="GO" id="GO:0009055">
    <property type="term" value="F:electron transfer activity"/>
    <property type="evidence" value="ECO:0007669"/>
    <property type="project" value="TreeGrafter"/>
</dbReference>
<gene>
    <name evidence="8" type="ORF">EV193_107140</name>
</gene>
<evidence type="ECO:0000256" key="5">
    <source>
        <dbReference type="ARBA" id="ARBA00023004"/>
    </source>
</evidence>
<dbReference type="PANTHER" id="PTHR47627">
    <property type="entry name" value="RUBREDOXIN"/>
    <property type="match status" value="1"/>
</dbReference>
<dbReference type="SUPFAM" id="SSF57802">
    <property type="entry name" value="Rubredoxin-like"/>
    <property type="match status" value="1"/>
</dbReference>
<keyword evidence="2" id="KW-0813">Transport</keyword>
<evidence type="ECO:0000256" key="4">
    <source>
        <dbReference type="ARBA" id="ARBA00022982"/>
    </source>
</evidence>
<dbReference type="InterPro" id="IPR024934">
    <property type="entry name" value="Rubredoxin-like_dom"/>
</dbReference>
<dbReference type="GO" id="GO:0005506">
    <property type="term" value="F:iron ion binding"/>
    <property type="evidence" value="ECO:0007669"/>
    <property type="project" value="UniProtKB-UniRule"/>
</dbReference>
<name>A0A4Q7KIU3_9PSEU</name>
<evidence type="ECO:0000313" key="9">
    <source>
        <dbReference type="Proteomes" id="UP000294257"/>
    </source>
</evidence>
<dbReference type="PROSITE" id="PS50903">
    <property type="entry name" value="RUBREDOXIN_LIKE"/>
    <property type="match status" value="1"/>
</dbReference>
<keyword evidence="4 6" id="KW-0249">Electron transport</keyword>